<keyword evidence="3" id="KW-1185">Reference proteome</keyword>
<evidence type="ECO:0000313" key="2">
    <source>
        <dbReference type="EMBL" id="RMJ07225.1"/>
    </source>
</evidence>
<protein>
    <submittedName>
        <fullName evidence="2">Uncharacterized protein</fullName>
    </submittedName>
</protein>
<comment type="caution">
    <text evidence="2">The sequence shown here is derived from an EMBL/GenBank/DDBJ whole genome shotgun (WGS) entry which is preliminary data.</text>
</comment>
<dbReference type="AlphaFoldDB" id="A0A3M2RQX1"/>
<feature type="transmembrane region" description="Helical" evidence="1">
    <location>
        <begin position="187"/>
        <end position="208"/>
    </location>
</feature>
<dbReference type="Proteomes" id="UP000277212">
    <property type="component" value="Unassembled WGS sequence"/>
</dbReference>
<reference evidence="2 3" key="1">
    <citation type="submission" date="2017-06" db="EMBL/GenBank/DDBJ databases">
        <title>Comparative genomic analysis of Ambrosia Fusariam Clade fungi.</title>
        <authorList>
            <person name="Stajich J.E."/>
            <person name="Carrillo J."/>
            <person name="Kijimoto T."/>
            <person name="Eskalen A."/>
            <person name="O'Donnell K."/>
            <person name="Kasson M."/>
        </authorList>
    </citation>
    <scope>NUCLEOTIDE SEQUENCE [LARGE SCALE GENOMIC DNA]</scope>
    <source>
        <strain evidence="2">UCR3666</strain>
    </source>
</reference>
<gene>
    <name evidence="2" type="ORF">CDV36_013170</name>
</gene>
<keyword evidence="1" id="KW-0472">Membrane</keyword>
<sequence>MDPTLSHISTGSKTEISAASNFEADMDDIQFESKSRMFRLADSARLGLTVLGLAAGITILGVSADAIAVYNATHVPGDFLLPLWPANFDLRPTVALVVGSVLVMMANAVSLIASKVPTMRNKTGVEMTLAFGPPIVALIAAIISMSFFYAVNASTEVDTLQSWSCRWENIAMTTQPHFDTLCKQSRAGVALSVMLVPVEVIILGLAAYQTILRRQLDMTARGPGRKAGSPALS</sequence>
<feature type="transmembrane region" description="Helical" evidence="1">
    <location>
        <begin position="125"/>
        <end position="151"/>
    </location>
</feature>
<dbReference type="EMBL" id="NKUJ01000356">
    <property type="protein sequence ID" value="RMJ07225.1"/>
    <property type="molecule type" value="Genomic_DNA"/>
</dbReference>
<feature type="transmembrane region" description="Helical" evidence="1">
    <location>
        <begin position="46"/>
        <end position="70"/>
    </location>
</feature>
<dbReference type="OrthoDB" id="3890746at2759"/>
<accession>A0A3M2RQX1</accession>
<evidence type="ECO:0000313" key="3">
    <source>
        <dbReference type="Proteomes" id="UP000277212"/>
    </source>
</evidence>
<keyword evidence="1" id="KW-0812">Transmembrane</keyword>
<keyword evidence="1" id="KW-1133">Transmembrane helix</keyword>
<evidence type="ECO:0000256" key="1">
    <source>
        <dbReference type="SAM" id="Phobius"/>
    </source>
</evidence>
<feature type="transmembrane region" description="Helical" evidence="1">
    <location>
        <begin position="90"/>
        <end position="113"/>
    </location>
</feature>
<name>A0A3M2RQX1_9HYPO</name>
<proteinExistence type="predicted"/>
<organism evidence="2 3">
    <name type="scientific">Fusarium kuroshium</name>
    <dbReference type="NCBI Taxonomy" id="2010991"/>
    <lineage>
        <taxon>Eukaryota</taxon>
        <taxon>Fungi</taxon>
        <taxon>Dikarya</taxon>
        <taxon>Ascomycota</taxon>
        <taxon>Pezizomycotina</taxon>
        <taxon>Sordariomycetes</taxon>
        <taxon>Hypocreomycetidae</taxon>
        <taxon>Hypocreales</taxon>
        <taxon>Nectriaceae</taxon>
        <taxon>Fusarium</taxon>
        <taxon>Fusarium solani species complex</taxon>
    </lineage>
</organism>